<reference evidence="1" key="2">
    <citation type="journal article" date="2015" name="Fish Shellfish Immunol.">
        <title>Early steps in the European eel (Anguilla anguilla)-Vibrio vulnificus interaction in the gills: Role of the RtxA13 toxin.</title>
        <authorList>
            <person name="Callol A."/>
            <person name="Pajuelo D."/>
            <person name="Ebbesson L."/>
            <person name="Teles M."/>
            <person name="MacKenzie S."/>
            <person name="Amaro C."/>
        </authorList>
    </citation>
    <scope>NUCLEOTIDE SEQUENCE</scope>
</reference>
<name>A0A0E9WAH6_ANGAN</name>
<reference evidence="1" key="1">
    <citation type="submission" date="2014-11" db="EMBL/GenBank/DDBJ databases">
        <authorList>
            <person name="Amaro Gonzalez C."/>
        </authorList>
    </citation>
    <scope>NUCLEOTIDE SEQUENCE</scope>
</reference>
<dbReference type="AlphaFoldDB" id="A0A0E9WAH6"/>
<protein>
    <submittedName>
        <fullName evidence="1">Uncharacterized protein</fullName>
    </submittedName>
</protein>
<sequence length="21" mass="2585">MHFSCSHINHRYGLYLMFLSK</sequence>
<dbReference type="EMBL" id="GBXM01022084">
    <property type="protein sequence ID" value="JAH86493.1"/>
    <property type="molecule type" value="Transcribed_RNA"/>
</dbReference>
<evidence type="ECO:0000313" key="1">
    <source>
        <dbReference type="EMBL" id="JAH86493.1"/>
    </source>
</evidence>
<proteinExistence type="predicted"/>
<accession>A0A0E9WAH6</accession>
<organism evidence="1">
    <name type="scientific">Anguilla anguilla</name>
    <name type="common">European freshwater eel</name>
    <name type="synonym">Muraena anguilla</name>
    <dbReference type="NCBI Taxonomy" id="7936"/>
    <lineage>
        <taxon>Eukaryota</taxon>
        <taxon>Metazoa</taxon>
        <taxon>Chordata</taxon>
        <taxon>Craniata</taxon>
        <taxon>Vertebrata</taxon>
        <taxon>Euteleostomi</taxon>
        <taxon>Actinopterygii</taxon>
        <taxon>Neopterygii</taxon>
        <taxon>Teleostei</taxon>
        <taxon>Anguilliformes</taxon>
        <taxon>Anguillidae</taxon>
        <taxon>Anguilla</taxon>
    </lineage>
</organism>